<dbReference type="RefSeq" id="WP_153652660.1">
    <property type="nucleotide sequence ID" value="NZ_CP045737.1"/>
</dbReference>
<feature type="transmembrane region" description="Helical" evidence="7">
    <location>
        <begin position="155"/>
        <end position="173"/>
    </location>
</feature>
<evidence type="ECO:0000256" key="1">
    <source>
        <dbReference type="ARBA" id="ARBA00004651"/>
    </source>
</evidence>
<feature type="transmembrane region" description="Helical" evidence="7">
    <location>
        <begin position="179"/>
        <end position="195"/>
    </location>
</feature>
<evidence type="ECO:0000256" key="6">
    <source>
        <dbReference type="SAM" id="MobiDB-lite"/>
    </source>
</evidence>
<keyword evidence="4 7" id="KW-1133">Transmembrane helix</keyword>
<evidence type="ECO:0000313" key="8">
    <source>
        <dbReference type="EMBL" id="QGG41392.1"/>
    </source>
</evidence>
<feature type="transmembrane region" description="Helical" evidence="7">
    <location>
        <begin position="236"/>
        <end position="255"/>
    </location>
</feature>
<feature type="transmembrane region" description="Helical" evidence="7">
    <location>
        <begin position="113"/>
        <end position="134"/>
    </location>
</feature>
<comment type="subcellular location">
    <subcellularLocation>
        <location evidence="1">Cell membrane</location>
        <topology evidence="1">Multi-pass membrane protein</topology>
    </subcellularLocation>
</comment>
<evidence type="ECO:0000256" key="5">
    <source>
        <dbReference type="ARBA" id="ARBA00023136"/>
    </source>
</evidence>
<keyword evidence="2" id="KW-1003">Cell membrane</keyword>
<keyword evidence="9" id="KW-1185">Reference proteome</keyword>
<reference evidence="8 9" key="1">
    <citation type="submission" date="2019-11" db="EMBL/GenBank/DDBJ databases">
        <authorList>
            <person name="Li J."/>
        </authorList>
    </citation>
    <scope>NUCLEOTIDE SEQUENCE [LARGE SCALE GENOMIC DNA]</scope>
    <source>
        <strain evidence="8 9">MF47</strain>
    </source>
</reference>
<dbReference type="PANTHER" id="PTHR43652:SF6">
    <property type="entry name" value="ARGININE REPRESSOR"/>
    <property type="match status" value="1"/>
</dbReference>
<evidence type="ECO:0000256" key="3">
    <source>
        <dbReference type="ARBA" id="ARBA00022692"/>
    </source>
</evidence>
<feature type="transmembrane region" description="Helical" evidence="7">
    <location>
        <begin position="491"/>
        <end position="515"/>
    </location>
</feature>
<sequence>MAATHKGKGESGTSDGGGQGDGETGGKTLRFPSAFTVLFAVTVAVWLLAFVIPTGSYQTNQDTGRPIPGSYERTEAGLSFLDRLMQLFLAPVNGLYGILNSDGFIGPNETGELYGAAGVFFFVVAIGIFITMSMSTGAIDNGVARIAQRMSTRGSLLIAVLMVLFSIGGTAEGMAEETLGFYALVVPLILALGYDRLVAASIILVGAGIGVLASTVNPFATGVASDAADISIGDGIVLRFIMYIVLVPIGIWYVLRYARKVKADPAASRVGVADEDEELRSQGLREVGALPTREKIVLTVVGLTFVFMIFSIVPWAQIINGPNAESYGWQLDWYFPELAALFIVMSIVVGLIGGMGEKGMTDTLVRGAGDFIGVGLIIVLARGVTVIMNNSEITDTILHSMENIVNNTSSGVFGALMLLINLPLAFLVPSSSGHAALAMPILAPLADFANVDRAVVVTAYQSASGLINLITPTSAVVMGGLALAKVRYDHYLRFVLPLVGILLVLSLAFVVIGSVW</sequence>
<feature type="region of interest" description="Disordered" evidence="6">
    <location>
        <begin position="1"/>
        <end position="25"/>
    </location>
</feature>
<evidence type="ECO:0000256" key="4">
    <source>
        <dbReference type="ARBA" id="ARBA00022989"/>
    </source>
</evidence>
<feature type="transmembrane region" description="Helical" evidence="7">
    <location>
        <begin position="202"/>
        <end position="224"/>
    </location>
</feature>
<dbReference type="Proteomes" id="UP000392064">
    <property type="component" value="Chromosome"/>
</dbReference>
<feature type="transmembrane region" description="Helical" evidence="7">
    <location>
        <begin position="296"/>
        <end position="318"/>
    </location>
</feature>
<feature type="transmembrane region" description="Helical" evidence="7">
    <location>
        <begin position="408"/>
        <end position="428"/>
    </location>
</feature>
<dbReference type="GO" id="GO:0005886">
    <property type="term" value="C:plasma membrane"/>
    <property type="evidence" value="ECO:0007669"/>
    <property type="project" value="UniProtKB-SubCell"/>
</dbReference>
<evidence type="ECO:0000313" key="9">
    <source>
        <dbReference type="Proteomes" id="UP000392064"/>
    </source>
</evidence>
<proteinExistence type="predicted"/>
<organism evidence="8 9">
    <name type="scientific">Aeromicrobium yanjiei</name>
    <dbReference type="NCBI Taxonomy" id="2662028"/>
    <lineage>
        <taxon>Bacteria</taxon>
        <taxon>Bacillati</taxon>
        <taxon>Actinomycetota</taxon>
        <taxon>Actinomycetes</taxon>
        <taxon>Propionibacteriales</taxon>
        <taxon>Nocardioidaceae</taxon>
        <taxon>Aeromicrobium</taxon>
    </lineage>
</organism>
<feature type="compositionally biased region" description="Gly residues" evidence="6">
    <location>
        <begin position="14"/>
        <end position="25"/>
    </location>
</feature>
<accession>A0A5Q2MK32</accession>
<dbReference type="Pfam" id="PF03606">
    <property type="entry name" value="DcuC"/>
    <property type="match status" value="1"/>
</dbReference>
<feature type="transmembrane region" description="Helical" evidence="7">
    <location>
        <begin position="338"/>
        <end position="356"/>
    </location>
</feature>
<dbReference type="InterPro" id="IPR051679">
    <property type="entry name" value="DASS-Related_Transporters"/>
</dbReference>
<dbReference type="KEGG" id="aef:GEV26_08480"/>
<dbReference type="InterPro" id="IPR018385">
    <property type="entry name" value="C4_dicarb_anaerob_car-like"/>
</dbReference>
<feature type="transmembrane region" description="Helical" evidence="7">
    <location>
        <begin position="463"/>
        <end position="484"/>
    </location>
</feature>
<keyword evidence="5 7" id="KW-0472">Membrane</keyword>
<dbReference type="EMBL" id="CP045737">
    <property type="protein sequence ID" value="QGG41392.1"/>
    <property type="molecule type" value="Genomic_DNA"/>
</dbReference>
<dbReference type="AlphaFoldDB" id="A0A5Q2MK32"/>
<evidence type="ECO:0000256" key="2">
    <source>
        <dbReference type="ARBA" id="ARBA00022475"/>
    </source>
</evidence>
<gene>
    <name evidence="8" type="ORF">GEV26_08480</name>
</gene>
<dbReference type="PANTHER" id="PTHR43652">
    <property type="entry name" value="BASIC AMINO ACID ANTIPORTER YFCC-RELATED"/>
    <property type="match status" value="1"/>
</dbReference>
<evidence type="ECO:0000256" key="7">
    <source>
        <dbReference type="SAM" id="Phobius"/>
    </source>
</evidence>
<feature type="transmembrane region" description="Helical" evidence="7">
    <location>
        <begin position="34"/>
        <end position="52"/>
    </location>
</feature>
<keyword evidence="3 7" id="KW-0812">Transmembrane</keyword>
<name>A0A5Q2MK32_9ACTN</name>
<protein>
    <submittedName>
        <fullName evidence="8">YfcC family protein</fullName>
    </submittedName>
</protein>